<feature type="region of interest" description="Disordered" evidence="1">
    <location>
        <begin position="40"/>
        <end position="60"/>
    </location>
</feature>
<protein>
    <submittedName>
        <fullName evidence="2">Uncharacterized protein</fullName>
    </submittedName>
</protein>
<dbReference type="Gramene" id="MELO3C019364.2.1">
    <property type="protein sequence ID" value="MELO3C019364.2.1"/>
    <property type="gene ID" value="MELO3C019364.2"/>
</dbReference>
<proteinExistence type="predicted"/>
<name>A0A9I9DJQ0_CUCME</name>
<dbReference type="EnsemblPlants" id="MELO3C019364.2.1">
    <property type="protein sequence ID" value="MELO3C019364.2.1"/>
    <property type="gene ID" value="MELO3C019364.2"/>
</dbReference>
<evidence type="ECO:0000256" key="1">
    <source>
        <dbReference type="SAM" id="MobiDB-lite"/>
    </source>
</evidence>
<reference evidence="2" key="1">
    <citation type="submission" date="2023-03" db="UniProtKB">
        <authorList>
            <consortium name="EnsemblPlants"/>
        </authorList>
    </citation>
    <scope>IDENTIFICATION</scope>
</reference>
<evidence type="ECO:0000313" key="2">
    <source>
        <dbReference type="EnsemblPlants" id="MELO3C019364.2.1"/>
    </source>
</evidence>
<accession>A0A9I9DJQ0</accession>
<dbReference type="AlphaFoldDB" id="A0A9I9DJQ0"/>
<organism evidence="2">
    <name type="scientific">Cucumis melo</name>
    <name type="common">Muskmelon</name>
    <dbReference type="NCBI Taxonomy" id="3656"/>
    <lineage>
        <taxon>Eukaryota</taxon>
        <taxon>Viridiplantae</taxon>
        <taxon>Streptophyta</taxon>
        <taxon>Embryophyta</taxon>
        <taxon>Tracheophyta</taxon>
        <taxon>Spermatophyta</taxon>
        <taxon>Magnoliopsida</taxon>
        <taxon>eudicotyledons</taxon>
        <taxon>Gunneridae</taxon>
        <taxon>Pentapetalae</taxon>
        <taxon>rosids</taxon>
        <taxon>fabids</taxon>
        <taxon>Cucurbitales</taxon>
        <taxon>Cucurbitaceae</taxon>
        <taxon>Benincaseae</taxon>
        <taxon>Cucumis</taxon>
    </lineage>
</organism>
<sequence length="85" mass="9165">MLDFARKGGIRVANVGEISVMSFDGEGNNVSSKGEIRSLDRIEERGEGQPDKGLKGRPGEEVGRKVFRFDGLGLTSKWVGVLSKG</sequence>